<sequence>MGPARSGPPRRPAGPGAAAPAVRPERSCPRLVPRFATVWSVTPRRPSPLAGRKPTKHDLARVDTSAPEGVDDVLPEDPATRLRMLIVGINPGLWTAAVNAPFARPGNRFWPSLHRAGLTDHQIDASLGLSAADEQHLLDRGIGITNLTGRPTVRADQLSREELRAAGQRLVERARVLRPGAVAIAGITAFRTAYTLPKAVLGVQDPQTVPGWPTEVPLWVVPQPSGLNAHENIDTLAAKWRAVWEAAGAV</sequence>
<proteinExistence type="predicted"/>
<evidence type="ECO:0000256" key="4">
    <source>
        <dbReference type="SAM" id="MobiDB-lite"/>
    </source>
</evidence>
<dbReference type="SMART" id="SM00987">
    <property type="entry name" value="UreE_C"/>
    <property type="match status" value="1"/>
</dbReference>
<dbReference type="CDD" id="cd10028">
    <property type="entry name" value="UDG-F2_TDG_MUG"/>
    <property type="match status" value="1"/>
</dbReference>
<name>A0A2N6PFK9_9MICO</name>
<evidence type="ECO:0000256" key="3">
    <source>
        <dbReference type="ARBA" id="ARBA00023204"/>
    </source>
</evidence>
<dbReference type="PANTHER" id="PTHR12159">
    <property type="entry name" value="G/T AND G/U MISMATCH-SPECIFIC DNA GLYCOSYLASE"/>
    <property type="match status" value="1"/>
</dbReference>
<dbReference type="Pfam" id="PF03167">
    <property type="entry name" value="UDG"/>
    <property type="match status" value="1"/>
</dbReference>
<reference evidence="6 7" key="1">
    <citation type="submission" date="2017-09" db="EMBL/GenBank/DDBJ databases">
        <title>Bacterial strain isolated from the female urinary microbiota.</title>
        <authorList>
            <person name="Thomas-White K."/>
            <person name="Kumar N."/>
            <person name="Forster S."/>
            <person name="Putonti C."/>
            <person name="Lawley T."/>
            <person name="Wolfe A.J."/>
        </authorList>
    </citation>
    <scope>NUCLEOTIDE SEQUENCE [LARGE SCALE GENOMIC DNA]</scope>
    <source>
        <strain evidence="6 7">UMB0680</strain>
    </source>
</reference>
<dbReference type="GO" id="GO:0004844">
    <property type="term" value="F:uracil DNA N-glycosylase activity"/>
    <property type="evidence" value="ECO:0007669"/>
    <property type="project" value="TreeGrafter"/>
</dbReference>
<comment type="caution">
    <text evidence="6">The sequence shown here is derived from an EMBL/GenBank/DDBJ whole genome shotgun (WGS) entry which is preliminary data.</text>
</comment>
<evidence type="ECO:0000313" key="7">
    <source>
        <dbReference type="Proteomes" id="UP000235703"/>
    </source>
</evidence>
<dbReference type="Gene3D" id="3.40.470.10">
    <property type="entry name" value="Uracil-DNA glycosylase-like domain"/>
    <property type="match status" value="1"/>
</dbReference>
<dbReference type="InterPro" id="IPR005122">
    <property type="entry name" value="Uracil-DNA_glycosylase-like"/>
</dbReference>
<dbReference type="PANTHER" id="PTHR12159:SF9">
    <property type="entry name" value="G_T MISMATCH-SPECIFIC THYMINE DNA GLYCOSYLASE"/>
    <property type="match status" value="1"/>
</dbReference>
<dbReference type="SMART" id="SM00986">
    <property type="entry name" value="UDG"/>
    <property type="match status" value="1"/>
</dbReference>
<gene>
    <name evidence="6" type="ORF">CJ198_11735</name>
</gene>
<dbReference type="GO" id="GO:0008263">
    <property type="term" value="F:pyrimidine-specific mismatch base pair DNA N-glycosylase activity"/>
    <property type="evidence" value="ECO:0007669"/>
    <property type="project" value="TreeGrafter"/>
</dbReference>
<dbReference type="GO" id="GO:0006285">
    <property type="term" value="P:base-excision repair, AP site formation"/>
    <property type="evidence" value="ECO:0007669"/>
    <property type="project" value="InterPro"/>
</dbReference>
<dbReference type="InterPro" id="IPR015637">
    <property type="entry name" value="MUG/TDG"/>
</dbReference>
<dbReference type="Proteomes" id="UP000235703">
    <property type="component" value="Unassembled WGS sequence"/>
</dbReference>
<dbReference type="AlphaFoldDB" id="A0A2N6PFK9"/>
<evidence type="ECO:0000313" key="6">
    <source>
        <dbReference type="EMBL" id="PMB97465.1"/>
    </source>
</evidence>
<organism evidence="6 7">
    <name type="scientific">Brevibacterium luteolum</name>
    <dbReference type="NCBI Taxonomy" id="199591"/>
    <lineage>
        <taxon>Bacteria</taxon>
        <taxon>Bacillati</taxon>
        <taxon>Actinomycetota</taxon>
        <taxon>Actinomycetes</taxon>
        <taxon>Micrococcales</taxon>
        <taxon>Brevibacteriaceae</taxon>
        <taxon>Brevibacterium</taxon>
    </lineage>
</organism>
<evidence type="ECO:0000256" key="1">
    <source>
        <dbReference type="ARBA" id="ARBA00022763"/>
    </source>
</evidence>
<dbReference type="EMBL" id="PNFZ01000007">
    <property type="protein sequence ID" value="PMB97465.1"/>
    <property type="molecule type" value="Genomic_DNA"/>
</dbReference>
<keyword evidence="2" id="KW-0378">Hydrolase</keyword>
<feature type="region of interest" description="Disordered" evidence="4">
    <location>
        <begin position="1"/>
        <end position="27"/>
    </location>
</feature>
<feature type="domain" description="Uracil-DNA glycosylase-like" evidence="5">
    <location>
        <begin position="75"/>
        <end position="241"/>
    </location>
</feature>
<accession>A0A2N6PFK9</accession>
<evidence type="ECO:0000259" key="5">
    <source>
        <dbReference type="SMART" id="SM00986"/>
    </source>
</evidence>
<evidence type="ECO:0000256" key="2">
    <source>
        <dbReference type="ARBA" id="ARBA00022801"/>
    </source>
</evidence>
<keyword evidence="7" id="KW-1185">Reference proteome</keyword>
<feature type="compositionally biased region" description="Low complexity" evidence="4">
    <location>
        <begin position="1"/>
        <end position="22"/>
    </location>
</feature>
<keyword evidence="3" id="KW-0234">DNA repair</keyword>
<protein>
    <submittedName>
        <fullName evidence="6">Mismatch-specific DNA-glycosylase</fullName>
    </submittedName>
</protein>
<dbReference type="OrthoDB" id="9799921at2"/>
<keyword evidence="1" id="KW-0227">DNA damage</keyword>
<dbReference type="SUPFAM" id="SSF52141">
    <property type="entry name" value="Uracil-DNA glycosylase-like"/>
    <property type="match status" value="1"/>
</dbReference>
<dbReference type="InterPro" id="IPR036895">
    <property type="entry name" value="Uracil-DNA_glycosylase-like_sf"/>
</dbReference>